<protein>
    <submittedName>
        <fullName evidence="7">GMC oxidoreductase</fullName>
    </submittedName>
</protein>
<reference evidence="7 8" key="1">
    <citation type="submission" date="2016-04" db="EMBL/GenBank/DDBJ databases">
        <title>A degradative enzymes factory behind the ericoid mycorrhizal symbiosis.</title>
        <authorList>
            <consortium name="DOE Joint Genome Institute"/>
            <person name="Martino E."/>
            <person name="Morin E."/>
            <person name="Grelet G."/>
            <person name="Kuo A."/>
            <person name="Kohler A."/>
            <person name="Daghino S."/>
            <person name="Barry K."/>
            <person name="Choi C."/>
            <person name="Cichocki N."/>
            <person name="Clum A."/>
            <person name="Copeland A."/>
            <person name="Hainaut M."/>
            <person name="Haridas S."/>
            <person name="Labutti K."/>
            <person name="Lindquist E."/>
            <person name="Lipzen A."/>
            <person name="Khouja H.-R."/>
            <person name="Murat C."/>
            <person name="Ohm R."/>
            <person name="Olson A."/>
            <person name="Spatafora J."/>
            <person name="Veneault-Fourrey C."/>
            <person name="Henrissat B."/>
            <person name="Grigoriev I."/>
            <person name="Martin F."/>
            <person name="Perotto S."/>
        </authorList>
    </citation>
    <scope>NUCLEOTIDE SEQUENCE [LARGE SCALE GENOMIC DNA]</scope>
    <source>
        <strain evidence="7 8">E</strain>
    </source>
</reference>
<dbReference type="Pfam" id="PF00732">
    <property type="entry name" value="GMC_oxred_N"/>
    <property type="match status" value="1"/>
</dbReference>
<dbReference type="InterPro" id="IPR027424">
    <property type="entry name" value="Glucose_Oxidase_domain_2"/>
</dbReference>
<dbReference type="Gene3D" id="3.30.560.10">
    <property type="entry name" value="Glucose Oxidase, domain 3"/>
    <property type="match status" value="1"/>
</dbReference>
<keyword evidence="3" id="KW-0285">Flavoprotein</keyword>
<dbReference type="InterPro" id="IPR012132">
    <property type="entry name" value="GMC_OxRdtase"/>
</dbReference>
<evidence type="ECO:0000313" key="8">
    <source>
        <dbReference type="Proteomes" id="UP000235371"/>
    </source>
</evidence>
<dbReference type="GO" id="GO:0016614">
    <property type="term" value="F:oxidoreductase activity, acting on CH-OH group of donors"/>
    <property type="evidence" value="ECO:0007669"/>
    <property type="project" value="InterPro"/>
</dbReference>
<dbReference type="GO" id="GO:0050660">
    <property type="term" value="F:flavin adenine dinucleotide binding"/>
    <property type="evidence" value="ECO:0007669"/>
    <property type="project" value="InterPro"/>
</dbReference>
<evidence type="ECO:0000313" key="7">
    <source>
        <dbReference type="EMBL" id="PMD54915.1"/>
    </source>
</evidence>
<dbReference type="SUPFAM" id="SSF51905">
    <property type="entry name" value="FAD/NAD(P)-binding domain"/>
    <property type="match status" value="1"/>
</dbReference>
<dbReference type="PANTHER" id="PTHR11552">
    <property type="entry name" value="GLUCOSE-METHANOL-CHOLINE GMC OXIDOREDUCTASE"/>
    <property type="match status" value="1"/>
</dbReference>
<dbReference type="RefSeq" id="XP_024731819.1">
    <property type="nucleotide sequence ID" value="XM_024888818.1"/>
</dbReference>
<feature type="domain" description="Glucose-methanol-choline oxidoreductase N-terminal" evidence="6">
    <location>
        <begin position="80"/>
        <end position="197"/>
    </location>
</feature>
<evidence type="ECO:0000256" key="5">
    <source>
        <dbReference type="ARBA" id="ARBA00023002"/>
    </source>
</evidence>
<evidence type="ECO:0000259" key="6">
    <source>
        <dbReference type="Pfam" id="PF00732"/>
    </source>
</evidence>
<gene>
    <name evidence="7" type="ORF">K444DRAFT_93465</name>
</gene>
<dbReference type="InParanoid" id="A0A2J6SVW1"/>
<comment type="similarity">
    <text evidence="2">Belongs to the GMC oxidoreductase family.</text>
</comment>
<evidence type="ECO:0000256" key="3">
    <source>
        <dbReference type="ARBA" id="ARBA00022630"/>
    </source>
</evidence>
<organism evidence="7 8">
    <name type="scientific">Hyaloscypha bicolor E</name>
    <dbReference type="NCBI Taxonomy" id="1095630"/>
    <lineage>
        <taxon>Eukaryota</taxon>
        <taxon>Fungi</taxon>
        <taxon>Dikarya</taxon>
        <taxon>Ascomycota</taxon>
        <taxon>Pezizomycotina</taxon>
        <taxon>Leotiomycetes</taxon>
        <taxon>Helotiales</taxon>
        <taxon>Hyaloscyphaceae</taxon>
        <taxon>Hyaloscypha</taxon>
        <taxon>Hyaloscypha bicolor</taxon>
    </lineage>
</organism>
<sequence>MILVVIIVGGGGNGQMLSVHFRQRLTVFKQSIQFTTPKSTRDELRRRVQNKMLALPVLPEALFRYHMQINTGQSFSSYMEGGLNEIGVPTVPDSNCGSLLGAQYCSSTIRRSGESRDTFQTSFLREAVRQKLTNLKVFSHTMAKKILVASNKKGTGVVVESDAISYTLTANKETTVWAGTFQSLQLLMVSGIAPSEQLAKYTIAVVVDLIGVGQGRKTISSSGPRTAST</sequence>
<dbReference type="PANTHER" id="PTHR11552:SF138">
    <property type="entry name" value="DEHYDROGENASE PKFF-RELATED"/>
    <property type="match status" value="1"/>
</dbReference>
<keyword evidence="8" id="KW-1185">Reference proteome</keyword>
<dbReference type="Gene3D" id="3.50.50.60">
    <property type="entry name" value="FAD/NAD(P)-binding domain"/>
    <property type="match status" value="1"/>
</dbReference>
<evidence type="ECO:0000256" key="2">
    <source>
        <dbReference type="ARBA" id="ARBA00010790"/>
    </source>
</evidence>
<dbReference type="GO" id="GO:0044550">
    <property type="term" value="P:secondary metabolite biosynthetic process"/>
    <property type="evidence" value="ECO:0007669"/>
    <property type="project" value="TreeGrafter"/>
</dbReference>
<dbReference type="OrthoDB" id="269227at2759"/>
<dbReference type="Proteomes" id="UP000235371">
    <property type="component" value="Unassembled WGS sequence"/>
</dbReference>
<dbReference type="EMBL" id="KZ613856">
    <property type="protein sequence ID" value="PMD54915.1"/>
    <property type="molecule type" value="Genomic_DNA"/>
</dbReference>
<keyword evidence="5" id="KW-0560">Oxidoreductase</keyword>
<keyword evidence="4" id="KW-0274">FAD</keyword>
<accession>A0A2J6SVW1</accession>
<proteinExistence type="inferred from homology"/>
<comment type="cofactor">
    <cofactor evidence="1">
        <name>FAD</name>
        <dbReference type="ChEBI" id="CHEBI:57692"/>
    </cofactor>
</comment>
<dbReference type="STRING" id="1095630.A0A2J6SVW1"/>
<evidence type="ECO:0000256" key="1">
    <source>
        <dbReference type="ARBA" id="ARBA00001974"/>
    </source>
</evidence>
<dbReference type="AlphaFoldDB" id="A0A2J6SVW1"/>
<name>A0A2J6SVW1_9HELO</name>
<dbReference type="Gene3D" id="4.10.450.10">
    <property type="entry name" value="Glucose Oxidase, domain 2"/>
    <property type="match status" value="1"/>
</dbReference>
<dbReference type="InterPro" id="IPR036188">
    <property type="entry name" value="FAD/NAD-bd_sf"/>
</dbReference>
<evidence type="ECO:0000256" key="4">
    <source>
        <dbReference type="ARBA" id="ARBA00022827"/>
    </source>
</evidence>
<dbReference type="InterPro" id="IPR000172">
    <property type="entry name" value="GMC_OxRdtase_N"/>
</dbReference>
<dbReference type="GeneID" id="36596894"/>